<feature type="compositionally biased region" description="Basic and acidic residues" evidence="2">
    <location>
        <begin position="108"/>
        <end position="123"/>
    </location>
</feature>
<dbReference type="InterPro" id="IPR027417">
    <property type="entry name" value="P-loop_NTPase"/>
</dbReference>
<evidence type="ECO:0008006" key="5">
    <source>
        <dbReference type="Google" id="ProtNLM"/>
    </source>
</evidence>
<comment type="similarity">
    <text evidence="1">Belongs to the helicase family. RecQ subfamily.</text>
</comment>
<dbReference type="Gene3D" id="3.40.50.300">
    <property type="entry name" value="P-loop containing nucleotide triphosphate hydrolases"/>
    <property type="match status" value="1"/>
</dbReference>
<reference evidence="3 4" key="1">
    <citation type="journal article" date="2024" name="Commun. Biol.">
        <title>Comparative genomic analysis of thermophilic fungi reveals convergent evolutionary adaptations and gene losses.</title>
        <authorList>
            <person name="Steindorff A.S."/>
            <person name="Aguilar-Pontes M.V."/>
            <person name="Robinson A.J."/>
            <person name="Andreopoulos B."/>
            <person name="LaButti K."/>
            <person name="Kuo A."/>
            <person name="Mondo S."/>
            <person name="Riley R."/>
            <person name="Otillar R."/>
            <person name="Haridas S."/>
            <person name="Lipzen A."/>
            <person name="Grimwood J."/>
            <person name="Schmutz J."/>
            <person name="Clum A."/>
            <person name="Reid I.D."/>
            <person name="Moisan M.C."/>
            <person name="Butler G."/>
            <person name="Nguyen T.T.M."/>
            <person name="Dewar K."/>
            <person name="Conant G."/>
            <person name="Drula E."/>
            <person name="Henrissat B."/>
            <person name="Hansel C."/>
            <person name="Singer S."/>
            <person name="Hutchinson M.I."/>
            <person name="de Vries R.P."/>
            <person name="Natvig D.O."/>
            <person name="Powell A.J."/>
            <person name="Tsang A."/>
            <person name="Grigoriev I.V."/>
        </authorList>
    </citation>
    <scope>NUCLEOTIDE SEQUENCE [LARGE SCALE GENOMIC DNA]</scope>
    <source>
        <strain evidence="3 4">ATCC 24622</strain>
    </source>
</reference>
<evidence type="ECO:0000313" key="4">
    <source>
        <dbReference type="Proteomes" id="UP001586593"/>
    </source>
</evidence>
<name>A0ABR3VS43_9PEZI</name>
<dbReference type="EMBL" id="JAZHXJ010001691">
    <property type="protein sequence ID" value="KAL1844469.1"/>
    <property type="molecule type" value="Genomic_DNA"/>
</dbReference>
<protein>
    <recommendedName>
        <fullName evidence="5">Helicase ATP-binding domain-containing protein</fullName>
    </recommendedName>
</protein>
<dbReference type="SUPFAM" id="SSF52540">
    <property type="entry name" value="P-loop containing nucleoside triphosphate hydrolases"/>
    <property type="match status" value="1"/>
</dbReference>
<evidence type="ECO:0000313" key="3">
    <source>
        <dbReference type="EMBL" id="KAL1844469.1"/>
    </source>
</evidence>
<accession>A0ABR3VS43</accession>
<keyword evidence="4" id="KW-1185">Reference proteome</keyword>
<feature type="region of interest" description="Disordered" evidence="2">
    <location>
        <begin position="96"/>
        <end position="131"/>
    </location>
</feature>
<gene>
    <name evidence="3" type="ORF">VTK73DRAFT_2460</name>
</gene>
<dbReference type="Proteomes" id="UP001586593">
    <property type="component" value="Unassembled WGS sequence"/>
</dbReference>
<comment type="caution">
    <text evidence="3">The sequence shown here is derived from an EMBL/GenBank/DDBJ whole genome shotgun (WGS) entry which is preliminary data.</text>
</comment>
<evidence type="ECO:0000256" key="1">
    <source>
        <dbReference type="ARBA" id="ARBA00005446"/>
    </source>
</evidence>
<evidence type="ECO:0000256" key="2">
    <source>
        <dbReference type="SAM" id="MobiDB-lite"/>
    </source>
</evidence>
<sequence>MHGQQKLDRVVVDECYTVLQYSKTFRLQMGRLGEALQDFGVPVVGLTATLKKQQESALFCALRFVPERVQMFREATTRPNIRYRVDVIEEEEEDRSRWATGKAGGRTGRGEGKGRRAKVVRETEEGEEEGEADEALVERVCKIVRAWTARHETGKVIMYGGTVKRVQEIASELGCMAYWREAGNAAEKAWRVAE</sequence>
<dbReference type="PANTHER" id="PTHR13710:SF154">
    <property type="entry name" value="RECQ HELICASE, PUTATIVE (AFU_ORTHOLOGUE AFUA_6G14720)-RELATED"/>
    <property type="match status" value="1"/>
</dbReference>
<proteinExistence type="inferred from homology"/>
<dbReference type="PANTHER" id="PTHR13710">
    <property type="entry name" value="DNA HELICASE RECQ FAMILY MEMBER"/>
    <property type="match status" value="1"/>
</dbReference>
<organism evidence="3 4">
    <name type="scientific">Phialemonium thermophilum</name>
    <dbReference type="NCBI Taxonomy" id="223376"/>
    <lineage>
        <taxon>Eukaryota</taxon>
        <taxon>Fungi</taxon>
        <taxon>Dikarya</taxon>
        <taxon>Ascomycota</taxon>
        <taxon>Pezizomycotina</taxon>
        <taxon>Sordariomycetes</taxon>
        <taxon>Sordariomycetidae</taxon>
        <taxon>Cephalothecales</taxon>
        <taxon>Cephalothecaceae</taxon>
        <taxon>Phialemonium</taxon>
    </lineage>
</organism>